<keyword evidence="3" id="KW-1185">Reference proteome</keyword>
<dbReference type="KEGG" id="mmab:HQ865_02435"/>
<evidence type="ECO:0000313" key="2">
    <source>
        <dbReference type="EMBL" id="QKJ28660.1"/>
    </source>
</evidence>
<organism evidence="2 3">
    <name type="scientific">Mucilaginibacter mali</name>
    <dbReference type="NCBI Taxonomy" id="2740462"/>
    <lineage>
        <taxon>Bacteria</taxon>
        <taxon>Pseudomonadati</taxon>
        <taxon>Bacteroidota</taxon>
        <taxon>Sphingobacteriia</taxon>
        <taxon>Sphingobacteriales</taxon>
        <taxon>Sphingobacteriaceae</taxon>
        <taxon>Mucilaginibacter</taxon>
    </lineage>
</organism>
<gene>
    <name evidence="2" type="ORF">HQ865_02435</name>
</gene>
<dbReference type="GO" id="GO:0055085">
    <property type="term" value="P:transmembrane transport"/>
    <property type="evidence" value="ECO:0007669"/>
    <property type="project" value="InterPro"/>
</dbReference>
<dbReference type="Proteomes" id="UP000505355">
    <property type="component" value="Chromosome"/>
</dbReference>
<sequence length="124" mass="13701">MAIAQDKCVKEQDSILHKLVYKYTDIPPSTVGGMEKLGRTLTKNFKYPPGDADYAGRVIVAFVVEPNGKIDGLRTIKDPSGNKLIFAKQLYKIAAMLKWKPGTCNGKKVPAMFFLPANIDIAEQ</sequence>
<dbReference type="InterPro" id="IPR037682">
    <property type="entry name" value="TonB_C"/>
</dbReference>
<name>A0A7D4UN57_9SPHI</name>
<protein>
    <submittedName>
        <fullName evidence="2">Energy transducer TonB</fullName>
    </submittedName>
</protein>
<evidence type="ECO:0000313" key="3">
    <source>
        <dbReference type="Proteomes" id="UP000505355"/>
    </source>
</evidence>
<dbReference type="EMBL" id="CP054139">
    <property type="protein sequence ID" value="QKJ28660.1"/>
    <property type="molecule type" value="Genomic_DNA"/>
</dbReference>
<dbReference type="AlphaFoldDB" id="A0A7D4UN57"/>
<accession>A0A7D4UN57</accession>
<feature type="domain" description="TonB C-terminal" evidence="1">
    <location>
        <begin position="53"/>
        <end position="112"/>
    </location>
</feature>
<evidence type="ECO:0000259" key="1">
    <source>
        <dbReference type="Pfam" id="PF03544"/>
    </source>
</evidence>
<dbReference type="Pfam" id="PF03544">
    <property type="entry name" value="TonB_C"/>
    <property type="match status" value="1"/>
</dbReference>
<dbReference type="RefSeq" id="WP_173413361.1">
    <property type="nucleotide sequence ID" value="NZ_CP054139.1"/>
</dbReference>
<dbReference type="SUPFAM" id="SSF74653">
    <property type="entry name" value="TolA/TonB C-terminal domain"/>
    <property type="match status" value="1"/>
</dbReference>
<proteinExistence type="predicted"/>
<reference evidence="2 3" key="1">
    <citation type="submission" date="2020-05" db="EMBL/GenBank/DDBJ databases">
        <title>Mucilaginibacter mali sp. nov.</title>
        <authorList>
            <person name="Kim H.S."/>
            <person name="Lee K.C."/>
            <person name="Suh M.K."/>
            <person name="Kim J.-S."/>
            <person name="Han K.-I."/>
            <person name="Eom M.K."/>
            <person name="Shin Y.K."/>
            <person name="Lee J.-S."/>
        </authorList>
    </citation>
    <scope>NUCLEOTIDE SEQUENCE [LARGE SCALE GENOMIC DNA]</scope>
    <source>
        <strain evidence="2 3">G2-14</strain>
    </source>
</reference>
<dbReference type="Gene3D" id="3.30.1150.10">
    <property type="match status" value="1"/>
</dbReference>